<proteinExistence type="predicted"/>
<dbReference type="RefSeq" id="WP_220639368.1">
    <property type="nucleotide sequence ID" value="NZ_BMOU01000001.1"/>
</dbReference>
<gene>
    <name evidence="2" type="ORF">GCM10009030_04090</name>
</gene>
<keyword evidence="3" id="KW-1185">Reference proteome</keyword>
<reference evidence="2" key="2">
    <citation type="submission" date="2020-09" db="EMBL/GenBank/DDBJ databases">
        <authorList>
            <person name="Sun Q."/>
            <person name="Ohkuma M."/>
        </authorList>
    </citation>
    <scope>NUCLEOTIDE SEQUENCE</scope>
    <source>
        <strain evidence="2">JCM 17820</strain>
    </source>
</reference>
<keyword evidence="1" id="KW-0472">Membrane</keyword>
<comment type="caution">
    <text evidence="2">The sequence shown here is derived from an EMBL/GenBank/DDBJ whole genome shotgun (WGS) entry which is preliminary data.</text>
</comment>
<dbReference type="Proteomes" id="UP000605784">
    <property type="component" value="Unassembled WGS sequence"/>
</dbReference>
<evidence type="ECO:0000313" key="2">
    <source>
        <dbReference type="EMBL" id="GGN86430.1"/>
    </source>
</evidence>
<accession>A0A830GH38</accession>
<dbReference type="AlphaFoldDB" id="A0A830GH38"/>
<feature type="transmembrane region" description="Helical" evidence="1">
    <location>
        <begin position="62"/>
        <end position="80"/>
    </location>
</feature>
<keyword evidence="1" id="KW-1133">Transmembrane helix</keyword>
<reference evidence="2" key="1">
    <citation type="journal article" date="2014" name="Int. J. Syst. Evol. Microbiol.">
        <title>Complete genome sequence of Corynebacterium casei LMG S-19264T (=DSM 44701T), isolated from a smear-ripened cheese.</title>
        <authorList>
            <consortium name="US DOE Joint Genome Institute (JGI-PGF)"/>
            <person name="Walter F."/>
            <person name="Albersmeier A."/>
            <person name="Kalinowski J."/>
            <person name="Ruckert C."/>
        </authorList>
    </citation>
    <scope>NUCLEOTIDE SEQUENCE</scope>
    <source>
        <strain evidence="2">JCM 17820</strain>
    </source>
</reference>
<organism evidence="2 3">
    <name type="scientific">Haloarcula pellucida</name>
    <dbReference type="NCBI Taxonomy" id="1427151"/>
    <lineage>
        <taxon>Archaea</taxon>
        <taxon>Methanobacteriati</taxon>
        <taxon>Methanobacteriota</taxon>
        <taxon>Stenosarchaea group</taxon>
        <taxon>Halobacteria</taxon>
        <taxon>Halobacteriales</taxon>
        <taxon>Haloarculaceae</taxon>
        <taxon>Haloarcula</taxon>
    </lineage>
</organism>
<dbReference type="EMBL" id="BMOU01000001">
    <property type="protein sequence ID" value="GGN86430.1"/>
    <property type="molecule type" value="Genomic_DNA"/>
</dbReference>
<evidence type="ECO:0000256" key="1">
    <source>
        <dbReference type="SAM" id="Phobius"/>
    </source>
</evidence>
<protein>
    <submittedName>
        <fullName evidence="2">Uncharacterized protein</fullName>
    </submittedName>
</protein>
<name>A0A830GH38_9EURY</name>
<evidence type="ECO:0000313" key="3">
    <source>
        <dbReference type="Proteomes" id="UP000605784"/>
    </source>
</evidence>
<keyword evidence="1" id="KW-0812">Transmembrane</keyword>
<sequence length="92" mass="9952">MTEGVTYHSMDLPNLPLPNADTLDQLAGVTGLGWTTSLLGFLTTLIGYGNSLLSRFAAEPQTLLYLGVAFFLATLGLDKLSESMRERRATSE</sequence>